<dbReference type="AlphaFoldDB" id="A0A4V3CXX7"/>
<reference evidence="1 2" key="1">
    <citation type="submission" date="2019-03" db="EMBL/GenBank/DDBJ databases">
        <title>Genomic Encyclopedia of Type Strains, Phase IV (KMG-IV): sequencing the most valuable type-strain genomes for metagenomic binning, comparative biology and taxonomic classification.</title>
        <authorList>
            <person name="Goeker M."/>
        </authorList>
    </citation>
    <scope>NUCLEOTIDE SEQUENCE [LARGE SCALE GENOMIC DNA]</scope>
    <source>
        <strain evidence="1 2">DSM 45361</strain>
    </source>
</reference>
<dbReference type="OrthoDB" id="121143at2"/>
<evidence type="ECO:0000313" key="2">
    <source>
        <dbReference type="Proteomes" id="UP000295444"/>
    </source>
</evidence>
<dbReference type="Proteomes" id="UP000295444">
    <property type="component" value="Unassembled WGS sequence"/>
</dbReference>
<keyword evidence="2" id="KW-1185">Reference proteome</keyword>
<evidence type="ECO:0000313" key="1">
    <source>
        <dbReference type="EMBL" id="TDP91998.1"/>
    </source>
</evidence>
<name>A0A4V3CXX7_LABRH</name>
<comment type="caution">
    <text evidence="1">The sequence shown here is derived from an EMBL/GenBank/DDBJ whole genome shotgun (WGS) entry which is preliminary data.</text>
</comment>
<accession>A0A4V3CXX7</accession>
<sequence length="193" mass="20799">MLIERRLQEGIRDGSITVLLRRWRQRQASAGGVYRTAAGMIGVSSIERIDPATLAETDARAAGYPSADAARSDLRGDPSSPVYLMRIHPVTDPDPRTVLAETADLTADDVAAITARLDRLDAASARGPWTRPTLAAIEARPGVRAPDLAESFGRETAPFKVDVRKLKNLGLTLSLPVGYKLSPRGIAYLAAIR</sequence>
<organism evidence="1 2">
    <name type="scientific">Labedaea rhizosphaerae</name>
    <dbReference type="NCBI Taxonomy" id="598644"/>
    <lineage>
        <taxon>Bacteria</taxon>
        <taxon>Bacillati</taxon>
        <taxon>Actinomycetota</taxon>
        <taxon>Actinomycetes</taxon>
        <taxon>Pseudonocardiales</taxon>
        <taxon>Pseudonocardiaceae</taxon>
        <taxon>Labedaea</taxon>
    </lineage>
</organism>
<protein>
    <recommendedName>
        <fullName evidence="3">ASCH domain-containing protein</fullName>
    </recommendedName>
</protein>
<dbReference type="EMBL" id="SNXZ01000008">
    <property type="protein sequence ID" value="TDP91998.1"/>
    <property type="molecule type" value="Genomic_DNA"/>
</dbReference>
<evidence type="ECO:0008006" key="3">
    <source>
        <dbReference type="Google" id="ProtNLM"/>
    </source>
</evidence>
<gene>
    <name evidence="1" type="ORF">EV186_108211</name>
</gene>
<proteinExistence type="predicted"/>